<evidence type="ECO:0000313" key="2">
    <source>
        <dbReference type="EMBL" id="MCI75842.1"/>
    </source>
</evidence>
<accession>A0A392UQW9</accession>
<reference evidence="2 3" key="1">
    <citation type="journal article" date="2018" name="Front. Plant Sci.">
        <title>Red Clover (Trifolium pratense) and Zigzag Clover (T. medium) - A Picture of Genomic Similarities and Differences.</title>
        <authorList>
            <person name="Dluhosova J."/>
            <person name="Istvanek J."/>
            <person name="Nedelnik J."/>
            <person name="Repkova J."/>
        </authorList>
    </citation>
    <scope>NUCLEOTIDE SEQUENCE [LARGE SCALE GENOMIC DNA]</scope>
    <source>
        <strain evidence="3">cv. 10/8</strain>
        <tissue evidence="2">Leaf</tissue>
    </source>
</reference>
<protein>
    <submittedName>
        <fullName evidence="2">Uncharacterized protein</fullName>
    </submittedName>
</protein>
<dbReference type="EMBL" id="LXQA010892160">
    <property type="protein sequence ID" value="MCI75842.1"/>
    <property type="molecule type" value="Genomic_DNA"/>
</dbReference>
<proteinExistence type="predicted"/>
<keyword evidence="3" id="KW-1185">Reference proteome</keyword>
<feature type="compositionally biased region" description="Polar residues" evidence="1">
    <location>
        <begin position="1"/>
        <end position="14"/>
    </location>
</feature>
<dbReference type="Proteomes" id="UP000265520">
    <property type="component" value="Unassembled WGS sequence"/>
</dbReference>
<evidence type="ECO:0000256" key="1">
    <source>
        <dbReference type="SAM" id="MobiDB-lite"/>
    </source>
</evidence>
<dbReference type="AlphaFoldDB" id="A0A392UQW9"/>
<evidence type="ECO:0000313" key="3">
    <source>
        <dbReference type="Proteomes" id="UP000265520"/>
    </source>
</evidence>
<comment type="caution">
    <text evidence="2">The sequence shown here is derived from an EMBL/GenBank/DDBJ whole genome shotgun (WGS) entry which is preliminary data.</text>
</comment>
<organism evidence="2 3">
    <name type="scientific">Trifolium medium</name>
    <dbReference type="NCBI Taxonomy" id="97028"/>
    <lineage>
        <taxon>Eukaryota</taxon>
        <taxon>Viridiplantae</taxon>
        <taxon>Streptophyta</taxon>
        <taxon>Embryophyta</taxon>
        <taxon>Tracheophyta</taxon>
        <taxon>Spermatophyta</taxon>
        <taxon>Magnoliopsida</taxon>
        <taxon>eudicotyledons</taxon>
        <taxon>Gunneridae</taxon>
        <taxon>Pentapetalae</taxon>
        <taxon>rosids</taxon>
        <taxon>fabids</taxon>
        <taxon>Fabales</taxon>
        <taxon>Fabaceae</taxon>
        <taxon>Papilionoideae</taxon>
        <taxon>50 kb inversion clade</taxon>
        <taxon>NPAAA clade</taxon>
        <taxon>Hologalegina</taxon>
        <taxon>IRL clade</taxon>
        <taxon>Trifolieae</taxon>
        <taxon>Trifolium</taxon>
    </lineage>
</organism>
<name>A0A392UQW9_9FABA</name>
<sequence>MQPDLSNQNATASGVVSYERPVEAEGGCVPAHTPTLNSV</sequence>
<feature type="region of interest" description="Disordered" evidence="1">
    <location>
        <begin position="1"/>
        <end position="39"/>
    </location>
</feature>